<dbReference type="Proteomes" id="UP000887576">
    <property type="component" value="Unplaced"/>
</dbReference>
<organism evidence="1 2">
    <name type="scientific">Panagrolaimus sp. JU765</name>
    <dbReference type="NCBI Taxonomy" id="591449"/>
    <lineage>
        <taxon>Eukaryota</taxon>
        <taxon>Metazoa</taxon>
        <taxon>Ecdysozoa</taxon>
        <taxon>Nematoda</taxon>
        <taxon>Chromadorea</taxon>
        <taxon>Rhabditida</taxon>
        <taxon>Tylenchina</taxon>
        <taxon>Panagrolaimomorpha</taxon>
        <taxon>Panagrolaimoidea</taxon>
        <taxon>Panagrolaimidae</taxon>
        <taxon>Panagrolaimus</taxon>
    </lineage>
</organism>
<accession>A0AC34RCQ8</accession>
<evidence type="ECO:0000313" key="2">
    <source>
        <dbReference type="WBParaSite" id="JU765_v2.g557.t1"/>
    </source>
</evidence>
<dbReference type="WBParaSite" id="JU765_v2.g557.t1">
    <property type="protein sequence ID" value="JU765_v2.g557.t1"/>
    <property type="gene ID" value="JU765_v2.g557"/>
</dbReference>
<proteinExistence type="predicted"/>
<reference evidence="2" key="1">
    <citation type="submission" date="2022-11" db="UniProtKB">
        <authorList>
            <consortium name="WormBaseParasite"/>
        </authorList>
    </citation>
    <scope>IDENTIFICATION</scope>
</reference>
<evidence type="ECO:0000313" key="1">
    <source>
        <dbReference type="Proteomes" id="UP000887576"/>
    </source>
</evidence>
<protein>
    <submittedName>
        <fullName evidence="2">Uncharacterized protein</fullName>
    </submittedName>
</protein>
<sequence length="148" mass="16503">MPECASIPVFLQEIVQNLQADYKCGVWTSTITGHTILAATHPGMYKFFNVSEDRKHMPMAAATTYVVLNNTAGRQVMDKLVNCSMTKECMAPDGANLWCKQPDVYNDKYADCHRYDQSALALALAECTDDPKDFQVTSELVCINRGIQ</sequence>
<name>A0AC34RCQ8_9BILA</name>